<protein>
    <submittedName>
        <fullName evidence="1">Uncharacterized protein</fullName>
    </submittedName>
</protein>
<evidence type="ECO:0000313" key="1">
    <source>
        <dbReference type="EMBL" id="JAH48521.1"/>
    </source>
</evidence>
<organism evidence="1">
    <name type="scientific">Anguilla anguilla</name>
    <name type="common">European freshwater eel</name>
    <name type="synonym">Muraena anguilla</name>
    <dbReference type="NCBI Taxonomy" id="7936"/>
    <lineage>
        <taxon>Eukaryota</taxon>
        <taxon>Metazoa</taxon>
        <taxon>Chordata</taxon>
        <taxon>Craniata</taxon>
        <taxon>Vertebrata</taxon>
        <taxon>Euteleostomi</taxon>
        <taxon>Actinopterygii</taxon>
        <taxon>Neopterygii</taxon>
        <taxon>Teleostei</taxon>
        <taxon>Anguilliformes</taxon>
        <taxon>Anguillidae</taxon>
        <taxon>Anguilla</taxon>
    </lineage>
</organism>
<reference evidence="1" key="1">
    <citation type="submission" date="2014-11" db="EMBL/GenBank/DDBJ databases">
        <authorList>
            <person name="Amaro Gonzalez C."/>
        </authorList>
    </citation>
    <scope>NUCLEOTIDE SEQUENCE</scope>
</reference>
<accession>A0A0E9T4B2</accession>
<proteinExistence type="predicted"/>
<reference evidence="1" key="2">
    <citation type="journal article" date="2015" name="Fish Shellfish Immunol.">
        <title>Early steps in the European eel (Anguilla anguilla)-Vibrio vulnificus interaction in the gills: Role of the RtxA13 toxin.</title>
        <authorList>
            <person name="Callol A."/>
            <person name="Pajuelo D."/>
            <person name="Ebbesson L."/>
            <person name="Teles M."/>
            <person name="MacKenzie S."/>
            <person name="Amaro C."/>
        </authorList>
    </citation>
    <scope>NUCLEOTIDE SEQUENCE</scope>
</reference>
<dbReference type="AlphaFoldDB" id="A0A0E9T4B2"/>
<name>A0A0E9T4B2_ANGAN</name>
<dbReference type="EMBL" id="GBXM01060056">
    <property type="protein sequence ID" value="JAH48521.1"/>
    <property type="molecule type" value="Transcribed_RNA"/>
</dbReference>
<sequence length="31" mass="3649">MVQSCVLTLKTPAYFTHRDRLVVLTFNEKHT</sequence>